<gene>
    <name evidence="2" type="ORF">CM83_925</name>
</gene>
<accession>A0A0A9WVA9</accession>
<feature type="transmembrane region" description="Helical" evidence="1">
    <location>
        <begin position="20"/>
        <end position="39"/>
    </location>
</feature>
<dbReference type="AlphaFoldDB" id="A0A0A9WVA9"/>
<proteinExistence type="predicted"/>
<name>A0A0A9WVA9_LYGHE</name>
<evidence type="ECO:0000313" key="2">
    <source>
        <dbReference type="EMBL" id="JAG12412.1"/>
    </source>
</evidence>
<protein>
    <submittedName>
        <fullName evidence="2">Uncharacterized protein</fullName>
    </submittedName>
</protein>
<keyword evidence="1" id="KW-1133">Transmembrane helix</keyword>
<keyword evidence="1" id="KW-0472">Membrane</keyword>
<dbReference type="EMBL" id="GBHO01031192">
    <property type="protein sequence ID" value="JAG12412.1"/>
    <property type="molecule type" value="Transcribed_RNA"/>
</dbReference>
<sequence length="121" mass="13811">HWSGSPRYVGFVEYLVVNGVKGFCLGASIFIFGVHFVNLHGAWKLSIFCCGSYPSSLTNLIQKWAELDFHQWQMLHLLGSSSLCTYYLHQFFKNISKSCQHSRFVTGWSFSNLITEHSSPI</sequence>
<keyword evidence="1" id="KW-0812">Transmembrane</keyword>
<organism evidence="2">
    <name type="scientific">Lygus hesperus</name>
    <name type="common">Western plant bug</name>
    <dbReference type="NCBI Taxonomy" id="30085"/>
    <lineage>
        <taxon>Eukaryota</taxon>
        <taxon>Metazoa</taxon>
        <taxon>Ecdysozoa</taxon>
        <taxon>Arthropoda</taxon>
        <taxon>Hexapoda</taxon>
        <taxon>Insecta</taxon>
        <taxon>Pterygota</taxon>
        <taxon>Neoptera</taxon>
        <taxon>Paraneoptera</taxon>
        <taxon>Hemiptera</taxon>
        <taxon>Heteroptera</taxon>
        <taxon>Panheteroptera</taxon>
        <taxon>Cimicomorpha</taxon>
        <taxon>Miridae</taxon>
        <taxon>Mirini</taxon>
        <taxon>Lygus</taxon>
    </lineage>
</organism>
<reference evidence="2" key="1">
    <citation type="journal article" date="2014" name="PLoS ONE">
        <title>Transcriptome-Based Identification of ABC Transporters in the Western Tarnished Plant Bug Lygus hesperus.</title>
        <authorList>
            <person name="Hull J.J."/>
            <person name="Chaney K."/>
            <person name="Geib S.M."/>
            <person name="Fabrick J.A."/>
            <person name="Brent C.S."/>
            <person name="Walsh D."/>
            <person name="Lavine L.C."/>
        </authorList>
    </citation>
    <scope>NUCLEOTIDE SEQUENCE</scope>
</reference>
<reference evidence="2" key="2">
    <citation type="submission" date="2014-07" db="EMBL/GenBank/DDBJ databases">
        <authorList>
            <person name="Hull J."/>
        </authorList>
    </citation>
    <scope>NUCLEOTIDE SEQUENCE</scope>
</reference>
<evidence type="ECO:0000256" key="1">
    <source>
        <dbReference type="SAM" id="Phobius"/>
    </source>
</evidence>
<feature type="non-terminal residue" evidence="2">
    <location>
        <position position="1"/>
    </location>
</feature>